<reference evidence="1" key="2">
    <citation type="journal article" date="2020" name="Microorganisms">
        <title>Osmotic Adaptation and Compatible Solute Biosynthesis of Phototrophic Bacteria as Revealed from Genome Analyses.</title>
        <authorList>
            <person name="Imhoff J.F."/>
            <person name="Rahn T."/>
            <person name="Kunzel S."/>
            <person name="Keller A."/>
            <person name="Neulinger S.C."/>
        </authorList>
    </citation>
    <scope>NUCLEOTIDE SEQUENCE</scope>
    <source>
        <strain evidence="1">DSM 11080</strain>
    </source>
</reference>
<dbReference type="Proteomes" id="UP001296776">
    <property type="component" value="Unassembled WGS sequence"/>
</dbReference>
<evidence type="ECO:0000313" key="1">
    <source>
        <dbReference type="EMBL" id="MBK1704568.1"/>
    </source>
</evidence>
<reference evidence="1" key="1">
    <citation type="submission" date="2017-08" db="EMBL/GenBank/DDBJ databases">
        <authorList>
            <person name="Imhoff J.F."/>
            <person name="Rahn T."/>
            <person name="Kuenzel S."/>
            <person name="Neulinger S.C."/>
        </authorList>
    </citation>
    <scope>NUCLEOTIDE SEQUENCE</scope>
    <source>
        <strain evidence="1">DSM 11080</strain>
    </source>
</reference>
<proteinExistence type="predicted"/>
<dbReference type="SUPFAM" id="SSF55248">
    <property type="entry name" value="PCD-like"/>
    <property type="match status" value="1"/>
</dbReference>
<sequence length="90" mass="10328">MTETGGHPWRERARPLRLERRVEFDEYEALREFLDKVAALSEETGLYPNLSFGRTYVNLTLFADEDGETLGREHEDFAQRVDDLLAGPAA</sequence>
<comment type="caution">
    <text evidence="1">The sequence shown here is derived from an EMBL/GenBank/DDBJ whole genome shotgun (WGS) entry which is preliminary data.</text>
</comment>
<dbReference type="Gene3D" id="3.30.1360.20">
    <property type="entry name" value="Transcriptional coactivator/pterin dehydratase"/>
    <property type="match status" value="1"/>
</dbReference>
<dbReference type="GO" id="GO:0008124">
    <property type="term" value="F:4-alpha-hydroxytetrahydrobiopterin dehydratase activity"/>
    <property type="evidence" value="ECO:0007669"/>
    <property type="project" value="InterPro"/>
</dbReference>
<dbReference type="RefSeq" id="WP_200345766.1">
    <property type="nucleotide sequence ID" value="NZ_NRSJ01000011.1"/>
</dbReference>
<dbReference type="AlphaFoldDB" id="A0AAJ0X9T2"/>
<dbReference type="GO" id="GO:0006729">
    <property type="term" value="P:tetrahydrobiopterin biosynthetic process"/>
    <property type="evidence" value="ECO:0007669"/>
    <property type="project" value="InterPro"/>
</dbReference>
<protein>
    <submittedName>
        <fullName evidence="1">Pterin-4-alpha-carbinolamine dehydratase</fullName>
    </submittedName>
</protein>
<dbReference type="InterPro" id="IPR036428">
    <property type="entry name" value="PCD_sf"/>
</dbReference>
<keyword evidence="2" id="KW-1185">Reference proteome</keyword>
<name>A0AAJ0X9T2_9GAMM</name>
<dbReference type="EMBL" id="NRSJ01000011">
    <property type="protein sequence ID" value="MBK1704568.1"/>
    <property type="molecule type" value="Genomic_DNA"/>
</dbReference>
<evidence type="ECO:0000313" key="2">
    <source>
        <dbReference type="Proteomes" id="UP001296776"/>
    </source>
</evidence>
<gene>
    <name evidence="1" type="ORF">CKO40_08455</name>
</gene>
<accession>A0AAJ0X9T2</accession>
<organism evidence="1 2">
    <name type="scientific">Halochromatium glycolicum</name>
    <dbReference type="NCBI Taxonomy" id="85075"/>
    <lineage>
        <taxon>Bacteria</taxon>
        <taxon>Pseudomonadati</taxon>
        <taxon>Pseudomonadota</taxon>
        <taxon>Gammaproteobacteria</taxon>
        <taxon>Chromatiales</taxon>
        <taxon>Chromatiaceae</taxon>
        <taxon>Halochromatium</taxon>
    </lineage>
</organism>